<organism evidence="1 2">
    <name type="scientific">Morganella phage vB_MmoM_MP1</name>
    <dbReference type="NCBI Taxonomy" id="1852628"/>
    <lineage>
        <taxon>Viruses</taxon>
        <taxon>Duplodnaviria</taxon>
        <taxon>Heunggongvirae</taxon>
        <taxon>Uroviricota</taxon>
        <taxon>Caudoviricetes</taxon>
        <taxon>Pantevenvirales</taxon>
        <taxon>Straboviridae</taxon>
        <taxon>Gualtarvirus</taxon>
        <taxon>Gualtarvirus mp1</taxon>
    </lineage>
</organism>
<evidence type="ECO:0000313" key="1">
    <source>
        <dbReference type="EMBL" id="ANM46540.1"/>
    </source>
</evidence>
<reference evidence="1 2" key="1">
    <citation type="submission" date="2016-04" db="EMBL/GenBank/DDBJ databases">
        <title>Comparative genomics of Morganella phages MP1 and MP2 define new clades among the T4 and T7-like Viruses.</title>
        <authorList>
            <person name="Pinto G."/>
            <person name="Oliveira A."/>
            <person name="Malgorzata L."/>
            <person name="Kropinski A."/>
            <person name="Azeredo J."/>
        </authorList>
    </citation>
    <scope>NUCLEOTIDE SEQUENCE [LARGE SCALE GENOMIC DNA]</scope>
</reference>
<dbReference type="RefSeq" id="YP_009279864.1">
    <property type="nucleotide sequence ID" value="NC_031020.1"/>
</dbReference>
<dbReference type="Proteomes" id="UP000203816">
    <property type="component" value="Segment"/>
</dbReference>
<protein>
    <submittedName>
        <fullName evidence="1">Uncharacterized protein</fullName>
    </submittedName>
</protein>
<gene>
    <name evidence="1" type="ORF">MP1_gp0007</name>
</gene>
<sequence>MKVKFKSKEAYNKFKNSSFEINRAFGELVDENTVFQVPTLSDRVLVKHVLVENQHLKDLDLVFFDYDDNSLFRCPIETDLLEEVSEDTEIQTENSFSIKFELEIKGSYTKEELLEISNKLKVMAEL</sequence>
<keyword evidence="2" id="KW-1185">Reference proteome</keyword>
<evidence type="ECO:0000313" key="2">
    <source>
        <dbReference type="Proteomes" id="UP000203816"/>
    </source>
</evidence>
<dbReference type="GeneID" id="29059350"/>
<name>A0A192YBP4_9CAUD</name>
<proteinExistence type="predicted"/>
<dbReference type="EMBL" id="KX078569">
    <property type="protein sequence ID" value="ANM46540.1"/>
    <property type="molecule type" value="Genomic_DNA"/>
</dbReference>
<dbReference type="KEGG" id="vg:29059350"/>
<accession>A0A192YBP4</accession>